<feature type="region of interest" description="Disordered" evidence="2">
    <location>
        <begin position="357"/>
        <end position="393"/>
    </location>
</feature>
<reference evidence="4 5" key="1">
    <citation type="submission" date="2023-07" db="EMBL/GenBank/DDBJ databases">
        <title>Sequencing the genomes of 1000 actinobacteria strains.</title>
        <authorList>
            <person name="Klenk H.-P."/>
        </authorList>
    </citation>
    <scope>NUCLEOTIDE SEQUENCE [LARGE SCALE GENOMIC DNA]</scope>
    <source>
        <strain evidence="4 5">DSM 41600</strain>
    </source>
</reference>
<comment type="caution">
    <text evidence="4">The sequence shown here is derived from an EMBL/GenBank/DDBJ whole genome shotgun (WGS) entry which is preliminary data.</text>
</comment>
<feature type="compositionally biased region" description="Gly residues" evidence="2">
    <location>
        <begin position="376"/>
        <end position="386"/>
    </location>
</feature>
<feature type="domain" description="Beta-ketoacyl synthase-like N-terminal" evidence="3">
    <location>
        <begin position="12"/>
        <end position="162"/>
    </location>
</feature>
<evidence type="ECO:0000313" key="4">
    <source>
        <dbReference type="EMBL" id="MDP9609769.1"/>
    </source>
</evidence>
<dbReference type="Gene3D" id="3.40.47.10">
    <property type="match status" value="1"/>
</dbReference>
<keyword evidence="4" id="KW-0012">Acyltransferase</keyword>
<dbReference type="SUPFAM" id="SSF53901">
    <property type="entry name" value="Thiolase-like"/>
    <property type="match status" value="1"/>
</dbReference>
<dbReference type="PANTHER" id="PTHR11712:SF336">
    <property type="entry name" value="3-OXOACYL-[ACYL-CARRIER-PROTEIN] SYNTHASE, MITOCHONDRIAL"/>
    <property type="match status" value="1"/>
</dbReference>
<evidence type="ECO:0000256" key="2">
    <source>
        <dbReference type="SAM" id="MobiDB-lite"/>
    </source>
</evidence>
<dbReference type="InterPro" id="IPR014030">
    <property type="entry name" value="Ketoacyl_synth_N"/>
</dbReference>
<dbReference type="RefSeq" id="WP_307110427.1">
    <property type="nucleotide sequence ID" value="NZ_JAURUE010000001.1"/>
</dbReference>
<dbReference type="Pfam" id="PF00109">
    <property type="entry name" value="ketoacyl-synt"/>
    <property type="match status" value="1"/>
</dbReference>
<accession>A0ABT9KN14</accession>
<evidence type="ECO:0000259" key="3">
    <source>
        <dbReference type="Pfam" id="PF00109"/>
    </source>
</evidence>
<feature type="region of interest" description="Disordered" evidence="2">
    <location>
        <begin position="284"/>
        <end position="304"/>
    </location>
</feature>
<dbReference type="InterPro" id="IPR016039">
    <property type="entry name" value="Thiolase-like"/>
</dbReference>
<keyword evidence="1 4" id="KW-0808">Transferase</keyword>
<dbReference type="GO" id="GO:0004315">
    <property type="term" value="F:3-oxoacyl-[acyl-carrier-protein] synthase activity"/>
    <property type="evidence" value="ECO:0007669"/>
    <property type="project" value="UniProtKB-EC"/>
</dbReference>
<dbReference type="InterPro" id="IPR000794">
    <property type="entry name" value="Beta-ketoacyl_synthase"/>
</dbReference>
<evidence type="ECO:0000256" key="1">
    <source>
        <dbReference type="ARBA" id="ARBA00022679"/>
    </source>
</evidence>
<dbReference type="Proteomes" id="UP001234880">
    <property type="component" value="Unassembled WGS sequence"/>
</dbReference>
<gene>
    <name evidence="4" type="ORF">JOF35_002046</name>
</gene>
<proteinExistence type="predicted"/>
<dbReference type="EMBL" id="JAURUE010000001">
    <property type="protein sequence ID" value="MDP9609769.1"/>
    <property type="molecule type" value="Genomic_DNA"/>
</dbReference>
<protein>
    <submittedName>
        <fullName evidence="4">3-oxoacyl-[acyl-carrier-protein] synthase II</fullName>
        <ecNumber evidence="4">2.3.1.179</ecNumber>
    </submittedName>
</protein>
<name>A0ABT9KN14_9ACTN</name>
<dbReference type="EC" id="2.3.1.179" evidence="4"/>
<evidence type="ECO:0000313" key="5">
    <source>
        <dbReference type="Proteomes" id="UP001234880"/>
    </source>
</evidence>
<keyword evidence="5" id="KW-1185">Reference proteome</keyword>
<dbReference type="PANTHER" id="PTHR11712">
    <property type="entry name" value="POLYKETIDE SYNTHASE-RELATED"/>
    <property type="match status" value="1"/>
</dbReference>
<sequence>MTDDPAGGLVVTGIGTVSADGFDFRTALGRRGYKYLPAAAQYLLAAAKGALAQAGPGALEAVGPEERGAAVGTNSAAVALHHTMDRTITATGAEDLSPALAPYFSVNLFGSRLATEHDLKGFNLTFTSPRVAGLEALQAGRRAIATGRARRLLAGATEEALPEGEPGADRPESGAVALVLEPASAARNRGAAALGRVAVRSFFLPPRVAASADGAGQAAALLRDALAALGHRADRPLTVTAVLDGSPVGEAVAAALAGWAPTGWAPDDRAPTGWAPDDRAVAGQTLNDRAPDGWAPNDRAPDEWAPDGRPVAGWLERVPAGAGALEPVARVAAALAAPASHPHAVVTAAAEGNTAVCLVTPGPDPDPGSGADATSGGTGGGPGRSGGTEASSR</sequence>
<organism evidence="4 5">
    <name type="scientific">Streptomyces demainii</name>
    <dbReference type="NCBI Taxonomy" id="588122"/>
    <lineage>
        <taxon>Bacteria</taxon>
        <taxon>Bacillati</taxon>
        <taxon>Actinomycetota</taxon>
        <taxon>Actinomycetes</taxon>
        <taxon>Kitasatosporales</taxon>
        <taxon>Streptomycetaceae</taxon>
        <taxon>Streptomyces</taxon>
    </lineage>
</organism>